<evidence type="ECO:0000313" key="1">
    <source>
        <dbReference type="EMBL" id="PNX56301.1"/>
    </source>
</evidence>
<reference evidence="1 2" key="2">
    <citation type="journal article" date="2017" name="Front. Plant Sci.">
        <title>Gene Classification and Mining of Molecular Markers Useful in Red Clover (Trifolium pratense) Breeding.</title>
        <authorList>
            <person name="Istvanek J."/>
            <person name="Dluhosova J."/>
            <person name="Dluhos P."/>
            <person name="Patkova L."/>
            <person name="Nedelnik J."/>
            <person name="Repkova J."/>
        </authorList>
    </citation>
    <scope>NUCLEOTIDE SEQUENCE [LARGE SCALE GENOMIC DNA]</scope>
    <source>
        <strain evidence="2">cv. Tatra</strain>
        <tissue evidence="1">Young leaves</tissue>
    </source>
</reference>
<organism evidence="1 2">
    <name type="scientific">Trifolium pratense</name>
    <name type="common">Red clover</name>
    <dbReference type="NCBI Taxonomy" id="57577"/>
    <lineage>
        <taxon>Eukaryota</taxon>
        <taxon>Viridiplantae</taxon>
        <taxon>Streptophyta</taxon>
        <taxon>Embryophyta</taxon>
        <taxon>Tracheophyta</taxon>
        <taxon>Spermatophyta</taxon>
        <taxon>Magnoliopsida</taxon>
        <taxon>eudicotyledons</taxon>
        <taxon>Gunneridae</taxon>
        <taxon>Pentapetalae</taxon>
        <taxon>rosids</taxon>
        <taxon>fabids</taxon>
        <taxon>Fabales</taxon>
        <taxon>Fabaceae</taxon>
        <taxon>Papilionoideae</taxon>
        <taxon>50 kb inversion clade</taxon>
        <taxon>NPAAA clade</taxon>
        <taxon>Hologalegina</taxon>
        <taxon>IRL clade</taxon>
        <taxon>Trifolieae</taxon>
        <taxon>Trifolium</taxon>
    </lineage>
</organism>
<proteinExistence type="predicted"/>
<feature type="non-terminal residue" evidence="1">
    <location>
        <position position="33"/>
    </location>
</feature>
<protein>
    <submittedName>
        <fullName evidence="1">Uncharacterized protein</fullName>
    </submittedName>
</protein>
<comment type="caution">
    <text evidence="1">The sequence shown here is derived from an EMBL/GenBank/DDBJ whole genome shotgun (WGS) entry which is preliminary data.</text>
</comment>
<gene>
    <name evidence="1" type="ORF">L195_g058140</name>
</gene>
<name>A0A2K3JQI7_TRIPR</name>
<feature type="non-terminal residue" evidence="1">
    <location>
        <position position="1"/>
    </location>
</feature>
<sequence length="33" mass="3619">GTNNKKDEPENWKMEMTVSANQKKVNDLGAVAA</sequence>
<dbReference type="AlphaFoldDB" id="A0A2K3JQI7"/>
<reference evidence="1 2" key="1">
    <citation type="journal article" date="2014" name="Am. J. Bot.">
        <title>Genome assembly and annotation for red clover (Trifolium pratense; Fabaceae).</title>
        <authorList>
            <person name="Istvanek J."/>
            <person name="Jaros M."/>
            <person name="Krenek A."/>
            <person name="Repkova J."/>
        </authorList>
    </citation>
    <scope>NUCLEOTIDE SEQUENCE [LARGE SCALE GENOMIC DNA]</scope>
    <source>
        <strain evidence="2">cv. Tatra</strain>
        <tissue evidence="1">Young leaves</tissue>
    </source>
</reference>
<evidence type="ECO:0000313" key="2">
    <source>
        <dbReference type="Proteomes" id="UP000236291"/>
    </source>
</evidence>
<dbReference type="EMBL" id="ASHM01119062">
    <property type="protein sequence ID" value="PNX56301.1"/>
    <property type="molecule type" value="Genomic_DNA"/>
</dbReference>
<dbReference type="Proteomes" id="UP000236291">
    <property type="component" value="Unassembled WGS sequence"/>
</dbReference>
<accession>A0A2K3JQI7</accession>